<sequence length="375" mass="41112">MEERAFWLAWSQISGIGPVLIKRLYRHFGSLALAWEASPKELVEVEGIGSQTVEEILPQRVKCQPDLLLQHHEQKNEYFWTPAEADYPRLLREIPDPPPVLYYCGDSKLVKDLGTLPAIAIVGTREPSDYGRRWTRKISSALAQNGFVVVSGLADGIDAEAHRNCIESGGKTVAVLGTGVDVVYPWTNRRLYQEVLENGLALSEYPAGTQPDRTHFPRRNRIVAGLCRAVLVIEAPKKSGALITAYLANDYGRDVYALPGSLDNSKSKGCLALISKGAQMILGEAELLEMLGTMPQLDYPVMEATQLPLIDLSAELSQVLQSVNTIVQSDEIDTAAFDTIVQQTGMPAGSVSGALLQLEMLGLVSQLPGMRYQVH</sequence>
<dbReference type="SUPFAM" id="SSF102405">
    <property type="entry name" value="MCP/YpsA-like"/>
    <property type="match status" value="1"/>
</dbReference>
<dbReference type="Pfam" id="PF14520">
    <property type="entry name" value="HHH_5"/>
    <property type="match status" value="1"/>
</dbReference>
<dbReference type="AlphaFoldDB" id="A0A2T1D6J3"/>
<protein>
    <submittedName>
        <fullName evidence="4">DNA-protecting protein DprA</fullName>
    </submittedName>
</protein>
<dbReference type="InterPro" id="IPR010994">
    <property type="entry name" value="RuvA_2-like"/>
</dbReference>
<dbReference type="Gene3D" id="1.10.10.10">
    <property type="entry name" value="Winged helix-like DNA-binding domain superfamily/Winged helix DNA-binding domain"/>
    <property type="match status" value="1"/>
</dbReference>
<dbReference type="InterPro" id="IPR057666">
    <property type="entry name" value="DrpA_SLOG"/>
</dbReference>
<organism evidence="4 5">
    <name type="scientific">Phormidesmis priestleyi ULC007</name>
    <dbReference type="NCBI Taxonomy" id="1920490"/>
    <lineage>
        <taxon>Bacteria</taxon>
        <taxon>Bacillati</taxon>
        <taxon>Cyanobacteriota</taxon>
        <taxon>Cyanophyceae</taxon>
        <taxon>Leptolyngbyales</taxon>
        <taxon>Leptolyngbyaceae</taxon>
        <taxon>Phormidesmis</taxon>
    </lineage>
</organism>
<dbReference type="InterPro" id="IPR041614">
    <property type="entry name" value="DprA_WH"/>
</dbReference>
<proteinExistence type="inferred from homology"/>
<evidence type="ECO:0000313" key="4">
    <source>
        <dbReference type="EMBL" id="PSB16108.1"/>
    </source>
</evidence>
<reference evidence="4 5" key="2">
    <citation type="submission" date="2018-03" db="EMBL/GenBank/DDBJ databases">
        <title>The ancient ancestry and fast evolution of plastids.</title>
        <authorList>
            <person name="Moore K.R."/>
            <person name="Magnabosco C."/>
            <person name="Momper L."/>
            <person name="Gold D.A."/>
            <person name="Bosak T."/>
            <person name="Fournier G.P."/>
        </authorList>
    </citation>
    <scope>NUCLEOTIDE SEQUENCE [LARGE SCALE GENOMIC DNA]</scope>
    <source>
        <strain evidence="4 5">ULC007</strain>
    </source>
</reference>
<evidence type="ECO:0000313" key="5">
    <source>
        <dbReference type="Proteomes" id="UP000238634"/>
    </source>
</evidence>
<dbReference type="SUPFAM" id="SSF47781">
    <property type="entry name" value="RuvA domain 2-like"/>
    <property type="match status" value="1"/>
</dbReference>
<comment type="similarity">
    <text evidence="1">Belongs to the DprA/Smf family.</text>
</comment>
<dbReference type="Pfam" id="PF17782">
    <property type="entry name" value="WHD_DprA"/>
    <property type="match status" value="1"/>
</dbReference>
<reference evidence="4 5" key="1">
    <citation type="submission" date="2018-02" db="EMBL/GenBank/DDBJ databases">
        <authorList>
            <person name="Cohen D.B."/>
            <person name="Kent A.D."/>
        </authorList>
    </citation>
    <scope>NUCLEOTIDE SEQUENCE [LARGE SCALE GENOMIC DNA]</scope>
    <source>
        <strain evidence="4 5">ULC007</strain>
    </source>
</reference>
<dbReference type="Proteomes" id="UP000238634">
    <property type="component" value="Unassembled WGS sequence"/>
</dbReference>
<dbReference type="Pfam" id="PF02481">
    <property type="entry name" value="DNA_processg_A"/>
    <property type="match status" value="1"/>
</dbReference>
<dbReference type="Gene3D" id="3.40.50.450">
    <property type="match status" value="1"/>
</dbReference>
<feature type="domain" description="Smf/DprA SLOG" evidence="2">
    <location>
        <begin position="80"/>
        <end position="291"/>
    </location>
</feature>
<feature type="domain" description="DprA winged helix" evidence="3">
    <location>
        <begin position="333"/>
        <end position="370"/>
    </location>
</feature>
<dbReference type="RefSeq" id="WP_073072545.1">
    <property type="nucleotide sequence ID" value="NZ_MPPI01000017.1"/>
</dbReference>
<gene>
    <name evidence="4" type="primary">dprA</name>
    <name evidence="4" type="ORF">C7B65_22530</name>
</gene>
<dbReference type="EMBL" id="PVWG01000047">
    <property type="protein sequence ID" value="PSB16108.1"/>
    <property type="molecule type" value="Genomic_DNA"/>
</dbReference>
<dbReference type="OrthoDB" id="9785707at2"/>
<accession>A0A2T1D6J3</accession>
<dbReference type="InterPro" id="IPR003488">
    <property type="entry name" value="DprA"/>
</dbReference>
<evidence type="ECO:0000259" key="3">
    <source>
        <dbReference type="Pfam" id="PF17782"/>
    </source>
</evidence>
<dbReference type="PANTHER" id="PTHR43022:SF1">
    <property type="entry name" value="PROTEIN SMF"/>
    <property type="match status" value="1"/>
</dbReference>
<keyword evidence="5" id="KW-1185">Reference proteome</keyword>
<comment type="caution">
    <text evidence="4">The sequence shown here is derived from an EMBL/GenBank/DDBJ whole genome shotgun (WGS) entry which is preliminary data.</text>
</comment>
<dbReference type="InterPro" id="IPR036388">
    <property type="entry name" value="WH-like_DNA-bd_sf"/>
</dbReference>
<evidence type="ECO:0000259" key="2">
    <source>
        <dbReference type="Pfam" id="PF02481"/>
    </source>
</evidence>
<dbReference type="STRING" id="1920490.GCA_001895925_04989"/>
<dbReference type="NCBIfam" id="TIGR00732">
    <property type="entry name" value="dprA"/>
    <property type="match status" value="1"/>
</dbReference>
<evidence type="ECO:0000256" key="1">
    <source>
        <dbReference type="ARBA" id="ARBA00006525"/>
    </source>
</evidence>
<name>A0A2T1D6J3_9CYAN</name>
<dbReference type="PANTHER" id="PTHR43022">
    <property type="entry name" value="PROTEIN SMF"/>
    <property type="match status" value="1"/>
</dbReference>
<dbReference type="GO" id="GO:0009294">
    <property type="term" value="P:DNA-mediated transformation"/>
    <property type="evidence" value="ECO:0007669"/>
    <property type="project" value="InterPro"/>
</dbReference>